<organism evidence="3 4">
    <name type="scientific">Facklamia lactis</name>
    <dbReference type="NCBI Taxonomy" id="2749967"/>
    <lineage>
        <taxon>Bacteria</taxon>
        <taxon>Bacillati</taxon>
        <taxon>Bacillota</taxon>
        <taxon>Bacilli</taxon>
        <taxon>Lactobacillales</taxon>
        <taxon>Aerococcaceae</taxon>
        <taxon>Facklamia</taxon>
    </lineage>
</organism>
<gene>
    <name evidence="3" type="ORF">HZY91_10150</name>
</gene>
<dbReference type="EMBL" id="JACBXQ010000006">
    <property type="protein sequence ID" value="MBG9987226.1"/>
    <property type="molecule type" value="Genomic_DNA"/>
</dbReference>
<name>A0ABS0LV35_9LACT</name>
<accession>A0ABS0LV35</accession>
<evidence type="ECO:0000256" key="1">
    <source>
        <dbReference type="SAM" id="MobiDB-lite"/>
    </source>
</evidence>
<feature type="compositionally biased region" description="Polar residues" evidence="1">
    <location>
        <begin position="56"/>
        <end position="79"/>
    </location>
</feature>
<keyword evidence="4" id="KW-1185">Reference proteome</keyword>
<evidence type="ECO:0000313" key="3">
    <source>
        <dbReference type="EMBL" id="MBG9987226.1"/>
    </source>
</evidence>
<comment type="caution">
    <text evidence="3">The sequence shown here is derived from an EMBL/GenBank/DDBJ whole genome shotgun (WGS) entry which is preliminary data.</text>
</comment>
<dbReference type="PROSITE" id="PS51257">
    <property type="entry name" value="PROKAR_LIPOPROTEIN"/>
    <property type="match status" value="1"/>
</dbReference>
<feature type="region of interest" description="Disordered" evidence="1">
    <location>
        <begin position="44"/>
        <end position="79"/>
    </location>
</feature>
<dbReference type="Pfam" id="PF10646">
    <property type="entry name" value="Germane"/>
    <property type="match status" value="1"/>
</dbReference>
<sequence length="409" mass="46571">MFVVKKLLFLGVIFILVGCSREPMIQLSEENRIKIESKIAEKTTTEEKIESSIETQPNESTKETQASPNKENPNITIDTSKWEQAAEGTEYSIMDFIPFRANQIKKFSDDMISYVDHYDESSGQMQVRQIKDNKTMSSLYQWDGNQIKQFASFQPENVLRNYLDSEQYDNTLSQPLVLLAAPIVTGNRWTYDGQNQSEITAIYENVEIDNKQFSQVVEVTTDTNDKQVHQLYAKDYGLIATWDEQNKLSSYLKEYSTDVMLVYNIDIYVPVENENGSLIEKQVVPFSWQTDDTLASALKRLFQEQKWIGQEIDILDISKEEDIGEVDFTSGVVADLNKHPAGEQAVIAALVSTTAEFLKVDKVRLEVYGNGMLPATIDYPPNGIYTIDPTWLNQTNSTPSTEEITETTM</sequence>
<dbReference type="Proteomes" id="UP000721415">
    <property type="component" value="Unassembled WGS sequence"/>
</dbReference>
<feature type="domain" description="GerMN" evidence="2">
    <location>
        <begin position="268"/>
        <end position="369"/>
    </location>
</feature>
<protein>
    <submittedName>
        <fullName evidence="3">GerMN domain-containing protein</fullName>
    </submittedName>
</protein>
<dbReference type="InterPro" id="IPR019606">
    <property type="entry name" value="GerMN"/>
</dbReference>
<reference evidence="3 4" key="1">
    <citation type="submission" date="2020-07" db="EMBL/GenBank/DDBJ databases">
        <title>Facklamia lactis sp. nov., isolated from raw milk.</title>
        <authorList>
            <person name="Doll E.V."/>
            <person name="Huptas C."/>
            <person name="Staib L."/>
            <person name="Wenning M."/>
            <person name="Scherer S."/>
        </authorList>
    </citation>
    <scope>NUCLEOTIDE SEQUENCE [LARGE SCALE GENOMIC DNA]</scope>
    <source>
        <strain evidence="3 4">DSM 111018</strain>
    </source>
</reference>
<evidence type="ECO:0000313" key="4">
    <source>
        <dbReference type="Proteomes" id="UP000721415"/>
    </source>
</evidence>
<evidence type="ECO:0000259" key="2">
    <source>
        <dbReference type="Pfam" id="PF10646"/>
    </source>
</evidence>
<dbReference type="RefSeq" id="WP_197116135.1">
    <property type="nucleotide sequence ID" value="NZ_JACBXQ010000006.1"/>
</dbReference>
<proteinExistence type="predicted"/>